<feature type="signal peptide" evidence="2">
    <location>
        <begin position="1"/>
        <end position="26"/>
    </location>
</feature>
<evidence type="ECO:0008006" key="5">
    <source>
        <dbReference type="Google" id="ProtNLM"/>
    </source>
</evidence>
<feature type="compositionally biased region" description="Low complexity" evidence="1">
    <location>
        <begin position="250"/>
        <end position="262"/>
    </location>
</feature>
<dbReference type="OrthoDB" id="125231at2759"/>
<dbReference type="EMBL" id="ANJA01001080">
    <property type="protein sequence ID" value="ETO79608.1"/>
    <property type="molecule type" value="Genomic_DNA"/>
</dbReference>
<dbReference type="Proteomes" id="UP000028582">
    <property type="component" value="Unassembled WGS sequence"/>
</dbReference>
<evidence type="ECO:0000256" key="1">
    <source>
        <dbReference type="SAM" id="MobiDB-lite"/>
    </source>
</evidence>
<feature type="chain" id="PRO_5001754239" description="Elicitin" evidence="2">
    <location>
        <begin position="27"/>
        <end position="300"/>
    </location>
</feature>
<evidence type="ECO:0000313" key="4">
    <source>
        <dbReference type="Proteomes" id="UP000028582"/>
    </source>
</evidence>
<name>A0A081AL47_PHYNI</name>
<reference evidence="3 4" key="1">
    <citation type="submission" date="2013-11" db="EMBL/GenBank/DDBJ databases">
        <title>The Genome Sequence of Phytophthora parasitica P1976.</title>
        <authorList>
            <consortium name="The Broad Institute Genomics Platform"/>
            <person name="Russ C."/>
            <person name="Tyler B."/>
            <person name="Panabieres F."/>
            <person name="Shan W."/>
            <person name="Tripathy S."/>
            <person name="Grunwald N."/>
            <person name="Machado M."/>
            <person name="Johnson C.S."/>
            <person name="Walker B."/>
            <person name="Young S."/>
            <person name="Zeng Q."/>
            <person name="Gargeya S."/>
            <person name="Fitzgerald M."/>
            <person name="Haas B."/>
            <person name="Abouelleil A."/>
            <person name="Allen A.W."/>
            <person name="Alvarado L."/>
            <person name="Arachchi H.M."/>
            <person name="Berlin A.M."/>
            <person name="Chapman S.B."/>
            <person name="Gainer-Dewar J."/>
            <person name="Goldberg J."/>
            <person name="Griggs A."/>
            <person name="Gujja S."/>
            <person name="Hansen M."/>
            <person name="Howarth C."/>
            <person name="Imamovic A."/>
            <person name="Ireland A."/>
            <person name="Larimer J."/>
            <person name="McCowan C."/>
            <person name="Murphy C."/>
            <person name="Pearson M."/>
            <person name="Poon T.W."/>
            <person name="Priest M."/>
            <person name="Roberts A."/>
            <person name="Saif S."/>
            <person name="Shea T."/>
            <person name="Sisk P."/>
            <person name="Sykes S."/>
            <person name="Wortman J."/>
            <person name="Nusbaum C."/>
            <person name="Birren B."/>
        </authorList>
    </citation>
    <scope>NUCLEOTIDE SEQUENCE [LARGE SCALE GENOMIC DNA]</scope>
    <source>
        <strain evidence="3 4">P1976</strain>
    </source>
</reference>
<proteinExistence type="predicted"/>
<dbReference type="AlphaFoldDB" id="A0A081AL47"/>
<gene>
    <name evidence="3" type="ORF">F444_05746</name>
</gene>
<comment type="caution">
    <text evidence="3">The sequence shown here is derived from an EMBL/GenBank/DDBJ whole genome shotgun (WGS) entry which is preliminary data.</text>
</comment>
<evidence type="ECO:0000256" key="2">
    <source>
        <dbReference type="SAM" id="SignalP"/>
    </source>
</evidence>
<feature type="region of interest" description="Disordered" evidence="1">
    <location>
        <begin position="250"/>
        <end position="275"/>
    </location>
</feature>
<accession>A0A081AL47</accession>
<protein>
    <recommendedName>
        <fullName evidence="5">Elicitin</fullName>
    </recommendedName>
</protein>
<feature type="region of interest" description="Disordered" evidence="1">
    <location>
        <begin position="31"/>
        <end position="71"/>
    </location>
</feature>
<organism evidence="3 4">
    <name type="scientific">Phytophthora nicotianae P1976</name>
    <dbReference type="NCBI Taxonomy" id="1317066"/>
    <lineage>
        <taxon>Eukaryota</taxon>
        <taxon>Sar</taxon>
        <taxon>Stramenopiles</taxon>
        <taxon>Oomycota</taxon>
        <taxon>Peronosporomycetes</taxon>
        <taxon>Peronosporales</taxon>
        <taxon>Peronosporaceae</taxon>
        <taxon>Phytophthora</taxon>
    </lineage>
</organism>
<evidence type="ECO:0000313" key="3">
    <source>
        <dbReference type="EMBL" id="ETO79608.1"/>
    </source>
</evidence>
<keyword evidence="2" id="KW-0732">Signal</keyword>
<sequence>MGSRRMKSSLRCVLVALLVITQVVSARSWNSTTTAPTATTETPTVTTAAPSASTASASAEATETPTGTVAAATTTSPADTAYICSGDEVARLTKLNENNPYLMSECTKSAGISSYTFPFNGELSYAQMVAMSSVSQCGYYFRAVLLVQLQECVDANVYIRTIAETILQLANTSGDAPTEAEVNAAIAVRKAYNLALRDGGGSASYSATSGASVLTWSIEGDTIDTTATASVTGQLLLSTDLQVIGTYYASPDSSSSASTTSSIEDRRTPEQSTDSSARKETFSWLVAFVVTCTALLLQSS</sequence>